<name>A0A0F8ZAA7_9ZZZZ</name>
<protein>
    <submittedName>
        <fullName evidence="1">Uncharacterized protein</fullName>
    </submittedName>
</protein>
<feature type="non-terminal residue" evidence="1">
    <location>
        <position position="1"/>
    </location>
</feature>
<dbReference type="EMBL" id="LAZR01064705">
    <property type="protein sequence ID" value="KKK57011.1"/>
    <property type="molecule type" value="Genomic_DNA"/>
</dbReference>
<accession>A0A0F8ZAA7</accession>
<dbReference type="InterPro" id="IPR013783">
    <property type="entry name" value="Ig-like_fold"/>
</dbReference>
<feature type="non-terminal residue" evidence="1">
    <location>
        <position position="353"/>
    </location>
</feature>
<dbReference type="AlphaFoldDB" id="A0A0F8ZAA7"/>
<dbReference type="Gene3D" id="2.60.40.10">
    <property type="entry name" value="Immunoglobulins"/>
    <property type="match status" value="2"/>
</dbReference>
<gene>
    <name evidence="1" type="ORF">LCGC14_3058780</name>
</gene>
<sequence>VSTAGWTLGEHTYLARATDDDGAWSVPAATDGNVENAPPVVGGLWVNPDPVTRGNDLTLAAVGVSDPDGRPVLVEFYDDANDNDLLEPGVDTLLGRDTNGADGWSISVSTAGWSLGGHTYLAWATDNNGAWSAPAATDGNVESGPPVVGGAPPVVGGLSADTDAITRGNDLTLQALNVSDADGTLVLVQFYDDTNNNDLLEPGVDTLLGTDSNGADGWSISVNTTTWTLGEHTYLARATDDDGAWSATATTDGDVHNAPPVVGGLWADTDAITRGDDLTLAAVGVSDVDGTPVLVEFYDDANDNGLIEPGVDTLLGTDSNSADGWSISVSTAGWSLGGHTYLAWATDDNGAWS</sequence>
<comment type="caution">
    <text evidence="1">The sequence shown here is derived from an EMBL/GenBank/DDBJ whole genome shotgun (WGS) entry which is preliminary data.</text>
</comment>
<evidence type="ECO:0000313" key="1">
    <source>
        <dbReference type="EMBL" id="KKK57011.1"/>
    </source>
</evidence>
<organism evidence="1">
    <name type="scientific">marine sediment metagenome</name>
    <dbReference type="NCBI Taxonomy" id="412755"/>
    <lineage>
        <taxon>unclassified sequences</taxon>
        <taxon>metagenomes</taxon>
        <taxon>ecological metagenomes</taxon>
    </lineage>
</organism>
<reference evidence="1" key="1">
    <citation type="journal article" date="2015" name="Nature">
        <title>Complex archaea that bridge the gap between prokaryotes and eukaryotes.</title>
        <authorList>
            <person name="Spang A."/>
            <person name="Saw J.H."/>
            <person name="Jorgensen S.L."/>
            <person name="Zaremba-Niedzwiedzka K."/>
            <person name="Martijn J."/>
            <person name="Lind A.E."/>
            <person name="van Eijk R."/>
            <person name="Schleper C."/>
            <person name="Guy L."/>
            <person name="Ettema T.J."/>
        </authorList>
    </citation>
    <scope>NUCLEOTIDE SEQUENCE</scope>
</reference>
<proteinExistence type="predicted"/>